<dbReference type="OrthoDB" id="10064600at2759"/>
<dbReference type="EMBL" id="NEVH01002717">
    <property type="protein sequence ID" value="PNF41402.1"/>
    <property type="molecule type" value="Genomic_DNA"/>
</dbReference>
<reference evidence="2 3" key="1">
    <citation type="submission" date="2017-12" db="EMBL/GenBank/DDBJ databases">
        <title>Hemimetabolous genomes reveal molecular basis of termite eusociality.</title>
        <authorList>
            <person name="Harrison M.C."/>
            <person name="Jongepier E."/>
            <person name="Robertson H.M."/>
            <person name="Arning N."/>
            <person name="Bitard-Feildel T."/>
            <person name="Chao H."/>
            <person name="Childers C.P."/>
            <person name="Dinh H."/>
            <person name="Doddapaneni H."/>
            <person name="Dugan S."/>
            <person name="Gowin J."/>
            <person name="Greiner C."/>
            <person name="Han Y."/>
            <person name="Hu H."/>
            <person name="Hughes D.S.T."/>
            <person name="Huylmans A.-K."/>
            <person name="Kemena C."/>
            <person name="Kremer L.P.M."/>
            <person name="Lee S.L."/>
            <person name="Lopez-Ezquerra A."/>
            <person name="Mallet L."/>
            <person name="Monroy-Kuhn J.M."/>
            <person name="Moser A."/>
            <person name="Murali S.C."/>
            <person name="Muzny D.M."/>
            <person name="Otani S."/>
            <person name="Piulachs M.-D."/>
            <person name="Poelchau M."/>
            <person name="Qu J."/>
            <person name="Schaub F."/>
            <person name="Wada-Katsumata A."/>
            <person name="Worley K.C."/>
            <person name="Xie Q."/>
            <person name="Ylla G."/>
            <person name="Poulsen M."/>
            <person name="Gibbs R.A."/>
            <person name="Schal C."/>
            <person name="Richards S."/>
            <person name="Belles X."/>
            <person name="Korb J."/>
            <person name="Bornberg-Bauer E."/>
        </authorList>
    </citation>
    <scope>NUCLEOTIDE SEQUENCE [LARGE SCALE GENOMIC DNA]</scope>
    <source>
        <tissue evidence="2">Whole body</tissue>
    </source>
</reference>
<organism evidence="2 3">
    <name type="scientific">Cryptotermes secundus</name>
    <dbReference type="NCBI Taxonomy" id="105785"/>
    <lineage>
        <taxon>Eukaryota</taxon>
        <taxon>Metazoa</taxon>
        <taxon>Ecdysozoa</taxon>
        <taxon>Arthropoda</taxon>
        <taxon>Hexapoda</taxon>
        <taxon>Insecta</taxon>
        <taxon>Pterygota</taxon>
        <taxon>Neoptera</taxon>
        <taxon>Polyneoptera</taxon>
        <taxon>Dictyoptera</taxon>
        <taxon>Blattodea</taxon>
        <taxon>Blattoidea</taxon>
        <taxon>Termitoidae</taxon>
        <taxon>Kalotermitidae</taxon>
        <taxon>Cryptotermitinae</taxon>
        <taxon>Cryptotermes</taxon>
    </lineage>
</organism>
<proteinExistence type="predicted"/>
<feature type="region of interest" description="Disordered" evidence="1">
    <location>
        <begin position="1"/>
        <end position="29"/>
    </location>
</feature>
<feature type="region of interest" description="Disordered" evidence="1">
    <location>
        <begin position="214"/>
        <end position="272"/>
    </location>
</feature>
<feature type="region of interest" description="Disordered" evidence="1">
    <location>
        <begin position="328"/>
        <end position="364"/>
    </location>
</feature>
<dbReference type="STRING" id="105785.A0A2J7RKP6"/>
<dbReference type="InParanoid" id="A0A2J7RKP6"/>
<dbReference type="AlphaFoldDB" id="A0A2J7RKP6"/>
<evidence type="ECO:0000313" key="3">
    <source>
        <dbReference type="Proteomes" id="UP000235965"/>
    </source>
</evidence>
<feature type="compositionally biased region" description="Basic and acidic residues" evidence="1">
    <location>
        <begin position="225"/>
        <end position="239"/>
    </location>
</feature>
<name>A0A2J7RKP6_9NEOP</name>
<evidence type="ECO:0000313" key="2">
    <source>
        <dbReference type="EMBL" id="PNF41402.1"/>
    </source>
</evidence>
<sequence length="748" mass="81237">MNAADGMNGEASASNVEQNRESVSNSPKHNDCGKHCNLAVGGARPKVKNLMCNIPNGISPHLTEDAAKVNNNVLPPDNLESEVNDSNASCSGISILQNGLNLNCANHVEETNGIDSYLHNNVNYHAAVDKCPLKVRNCSNKDNLDLLTKSNGCYRPELQHGGITRRWDDLDDNSSDTGNEGEDGLSADECCIYTYKGDQMADLPSSFFTLDVLARGGDQGPGGEGARKEDGDIEGRGGDRNGGGSSPEMDFLEMDFDPGPSCEQDSEEESDCCDIQDEEVAGVYPGHGFEPNLEVDCVADSHGHNDLSAASQDNDLRNVSASALSAINTSEEPPAAQSPSPQPTWALPHSRSSDANLGAGTASTNVHRPAGCWPARDSWGHHCTSGDLCSPGEATDLECETYGDTLVMWKAGNLRVQNEGGMVDTRKYNLNSALYHCIMAKRLVLEKQTSFSSDGDESNVEGQLDGSPEQVRLSQKRTMIWSEQEACVKQVTQISTSACGATAAINVLLACNIPFSLDRVKDGVNTRLRAESAPLPEYLFSRSVAGASHVDIIRGLELASEGCLYGRFFCMYPDRVVSLTRWLSYWMKKGAVPIATLNLQNGVAPGNPVPDAWHHQMVFGVGPRGIYLTNPVECVSEIALWAQLCSPSVLMVRRNDVVARWNEQTNLRPLMTHPDHRWKKMNVLGQVVNVIRESTCARAQIQGWVVTQHVTIPAEYSSGITLVIRRESPAYAELRDAPELPLLQQQQQ</sequence>
<comment type="caution">
    <text evidence="2">The sequence shown here is derived from an EMBL/GenBank/DDBJ whole genome shotgun (WGS) entry which is preliminary data.</text>
</comment>
<protein>
    <submittedName>
        <fullName evidence="2">Uncharacterized protein</fullName>
    </submittedName>
</protein>
<keyword evidence="3" id="KW-1185">Reference proteome</keyword>
<gene>
    <name evidence="2" type="ORF">B7P43_G14429</name>
</gene>
<accession>A0A2J7RKP6</accession>
<dbReference type="Proteomes" id="UP000235965">
    <property type="component" value="Unassembled WGS sequence"/>
</dbReference>
<feature type="compositionally biased region" description="Acidic residues" evidence="1">
    <location>
        <begin position="169"/>
        <end position="183"/>
    </location>
</feature>
<feature type="region of interest" description="Disordered" evidence="1">
    <location>
        <begin position="164"/>
        <end position="183"/>
    </location>
</feature>
<dbReference type="EMBL" id="NEVH01002717">
    <property type="protein sequence ID" value="PNF41401.1"/>
    <property type="molecule type" value="Genomic_DNA"/>
</dbReference>
<feature type="compositionally biased region" description="Polar residues" evidence="1">
    <location>
        <begin position="11"/>
        <end position="27"/>
    </location>
</feature>
<evidence type="ECO:0000256" key="1">
    <source>
        <dbReference type="SAM" id="MobiDB-lite"/>
    </source>
</evidence>
<feature type="compositionally biased region" description="Low complexity" evidence="1">
    <location>
        <begin position="330"/>
        <end position="339"/>
    </location>
</feature>